<feature type="domain" description="Lipase" evidence="5">
    <location>
        <begin position="174"/>
        <end position="241"/>
    </location>
</feature>
<dbReference type="Gene3D" id="3.40.50.1820">
    <property type="entry name" value="alpha/beta hydrolase"/>
    <property type="match status" value="2"/>
</dbReference>
<evidence type="ECO:0000313" key="7">
    <source>
        <dbReference type="Proteomes" id="UP000675881"/>
    </source>
</evidence>
<keyword evidence="6" id="KW-0378">Hydrolase</keyword>
<dbReference type="InterPro" id="IPR013818">
    <property type="entry name" value="Lipase"/>
</dbReference>
<dbReference type="Proteomes" id="UP000675881">
    <property type="component" value="Chromosome 1"/>
</dbReference>
<accession>A0A7R8CBS7</accession>
<evidence type="ECO:0000256" key="2">
    <source>
        <dbReference type="ARBA" id="ARBA00010701"/>
    </source>
</evidence>
<evidence type="ECO:0000256" key="1">
    <source>
        <dbReference type="ARBA" id="ARBA00004613"/>
    </source>
</evidence>
<dbReference type="OrthoDB" id="199913at2759"/>
<keyword evidence="7" id="KW-1185">Reference proteome</keyword>
<evidence type="ECO:0000313" key="6">
    <source>
        <dbReference type="EMBL" id="CAF2762079.1"/>
    </source>
</evidence>
<evidence type="ECO:0000256" key="3">
    <source>
        <dbReference type="ARBA" id="ARBA00022525"/>
    </source>
</evidence>
<evidence type="ECO:0000259" key="5">
    <source>
        <dbReference type="Pfam" id="PF00151"/>
    </source>
</evidence>
<dbReference type="GO" id="GO:0016042">
    <property type="term" value="P:lipid catabolic process"/>
    <property type="evidence" value="ECO:0007669"/>
    <property type="project" value="TreeGrafter"/>
</dbReference>
<dbReference type="EC" id="3.1.1.3" evidence="6"/>
<keyword evidence="3" id="KW-0964">Secreted</keyword>
<dbReference type="PANTHER" id="PTHR11610">
    <property type="entry name" value="LIPASE"/>
    <property type="match status" value="1"/>
</dbReference>
<name>A0A7R8CBS7_LEPSM</name>
<comment type="similarity">
    <text evidence="2 4">Belongs to the AB hydrolase superfamily. Lipase family.</text>
</comment>
<dbReference type="GO" id="GO:0005615">
    <property type="term" value="C:extracellular space"/>
    <property type="evidence" value="ECO:0007669"/>
    <property type="project" value="TreeGrafter"/>
</dbReference>
<sequence length="438" mass="48923">MSRICSYLFISFVLFGNPLVTFPKRVFHPTYLQDHELSISRGLKCHGSFGCFIGMNIFGIDEFPVSPDEIDLQIKLYTRQNRDKPNIFMYNDISNLNISNFNESRNTKMIVHGFGGSCDKTLGPFNEGCIFKQGAKCILRRLVQGSNSSLLFPSSCQHSDSRKNGFSLGAHIYPAGPIFTKLTASKKLDKSDADFVDIIHSNGKPFTRGGLGDIEASGTLDFYPNGGQTQLGCPGFIVAQTSPLKGSRGRKGRIGLVTIGELLRFSLKALKKADNALIQSKHCLSDSLPIHGRIKVGIIILEHEVQKPFCGRQLRITIDYGTEYGYNSLYKGSVTMIFEDVALNNIDNFKILKHFYAPGRDSRVITIEKDFPIEDIYLSYNQNGYGFFINVIKSRKYLRINSVEITDDISGSTSIWALNTTNNVIESGAEEKLFRIPK</sequence>
<reference evidence="6" key="1">
    <citation type="submission" date="2021-02" db="EMBL/GenBank/DDBJ databases">
        <authorList>
            <person name="Bekaert M."/>
        </authorList>
    </citation>
    <scope>NUCLEOTIDE SEQUENCE</scope>
    <source>
        <strain evidence="6">IoA-00</strain>
    </source>
</reference>
<dbReference type="AlphaFoldDB" id="A0A7R8CBS7"/>
<gene>
    <name evidence="6" type="ORF">LSAA_505</name>
</gene>
<dbReference type="InterPro" id="IPR000734">
    <property type="entry name" value="TAG_lipase"/>
</dbReference>
<proteinExistence type="inferred from homology"/>
<evidence type="ECO:0000256" key="4">
    <source>
        <dbReference type="RuleBase" id="RU004262"/>
    </source>
</evidence>
<organism evidence="6 7">
    <name type="scientific">Lepeophtheirus salmonis</name>
    <name type="common">Salmon louse</name>
    <name type="synonym">Caligus salmonis</name>
    <dbReference type="NCBI Taxonomy" id="72036"/>
    <lineage>
        <taxon>Eukaryota</taxon>
        <taxon>Metazoa</taxon>
        <taxon>Ecdysozoa</taxon>
        <taxon>Arthropoda</taxon>
        <taxon>Crustacea</taxon>
        <taxon>Multicrustacea</taxon>
        <taxon>Hexanauplia</taxon>
        <taxon>Copepoda</taxon>
        <taxon>Siphonostomatoida</taxon>
        <taxon>Caligidae</taxon>
        <taxon>Lepeophtheirus</taxon>
    </lineage>
</organism>
<comment type="subcellular location">
    <subcellularLocation>
        <location evidence="1">Secreted</location>
    </subcellularLocation>
</comment>
<dbReference type="Pfam" id="PF00151">
    <property type="entry name" value="Lipase"/>
    <property type="match status" value="1"/>
</dbReference>
<dbReference type="EMBL" id="HG994580">
    <property type="protein sequence ID" value="CAF2762079.1"/>
    <property type="molecule type" value="Genomic_DNA"/>
</dbReference>
<protein>
    <submittedName>
        <fullName evidence="6">PNLIP</fullName>
        <ecNumber evidence="6">3.1.1.3</ecNumber>
    </submittedName>
</protein>
<dbReference type="InterPro" id="IPR029058">
    <property type="entry name" value="AB_hydrolase_fold"/>
</dbReference>
<dbReference type="SUPFAM" id="SSF53474">
    <property type="entry name" value="alpha/beta-Hydrolases"/>
    <property type="match status" value="2"/>
</dbReference>
<dbReference type="GO" id="GO:0004806">
    <property type="term" value="F:triacylglycerol lipase activity"/>
    <property type="evidence" value="ECO:0007669"/>
    <property type="project" value="UniProtKB-EC"/>
</dbReference>